<evidence type="ECO:0000313" key="2">
    <source>
        <dbReference type="Proteomes" id="UP000009045"/>
    </source>
</evidence>
<organism evidence="1 2">
    <name type="scientific">Sinorhizobium meliloti (strain SM11)</name>
    <dbReference type="NCBI Taxonomy" id="707241"/>
    <lineage>
        <taxon>Bacteria</taxon>
        <taxon>Pseudomonadati</taxon>
        <taxon>Pseudomonadota</taxon>
        <taxon>Alphaproteobacteria</taxon>
        <taxon>Hyphomicrobiales</taxon>
        <taxon>Rhizobiaceae</taxon>
        <taxon>Sinorhizobium/Ensifer group</taxon>
        <taxon>Sinorhizobium</taxon>
    </lineage>
</organism>
<gene>
    <name evidence="1" type="ordered locus">SM11_pD1000</name>
</gene>
<evidence type="ECO:0000313" key="1">
    <source>
        <dbReference type="EMBL" id="AEH83832.1"/>
    </source>
</evidence>
<reference evidence="1 2" key="1">
    <citation type="journal article" date="2011" name="J. Biotechnol.">
        <title>The complete genome sequence of the dominant Sinorhizobium meliloti field isolate SM11 extends the S. meliloti pan-genome.</title>
        <authorList>
            <person name="Schneiker-Bekel S."/>
            <person name="Wibberg D."/>
            <person name="Bekel T."/>
            <person name="Blom J."/>
            <person name="Linke B."/>
            <person name="Neuweger H."/>
            <person name="Stiens M."/>
            <person name="Vorholter F.J."/>
            <person name="Weidner S."/>
            <person name="Goesmann A."/>
            <person name="Puhler A."/>
            <person name="Schluter A."/>
        </authorList>
    </citation>
    <scope>NUCLEOTIDE SEQUENCE [LARGE SCALE GENOMIC DNA]</scope>
    <source>
        <strain evidence="1 2">SM11</strain>
        <plasmid evidence="2">pSmeSM11d</plasmid>
    </source>
</reference>
<protein>
    <submittedName>
        <fullName evidence="1">Uncharacterized protein</fullName>
    </submittedName>
</protein>
<dbReference type="EMBL" id="CP001832">
    <property type="protein sequence ID" value="AEH83832.1"/>
    <property type="molecule type" value="Genomic_DNA"/>
</dbReference>
<dbReference type="AlphaFoldDB" id="F7XH06"/>
<accession>F7XH06</accession>
<proteinExistence type="predicted"/>
<dbReference type="PATRIC" id="fig|707241.3.peg.6687"/>
<geneLocation type="plasmid" evidence="1 2">
    <name>pSmeSM11d</name>
</geneLocation>
<dbReference type="HOGENOM" id="CLU_3317090_0_0_5"/>
<dbReference type="KEGG" id="smx:SM11_pD1000"/>
<name>F7XH06_SINMM</name>
<keyword evidence="1" id="KW-0614">Plasmid</keyword>
<sequence>MGAATSSADTYATPDEFARLDIGYTALKLICFLARAKQV</sequence>
<dbReference type="Proteomes" id="UP000009045">
    <property type="component" value="Plasmid pSmeSM11d"/>
</dbReference>